<feature type="transmembrane region" description="Helical" evidence="8">
    <location>
        <begin position="216"/>
        <end position="235"/>
    </location>
</feature>
<evidence type="ECO:0000313" key="11">
    <source>
        <dbReference type="Proteomes" id="UP000309061"/>
    </source>
</evidence>
<dbReference type="GO" id="GO:0016020">
    <property type="term" value="C:membrane"/>
    <property type="evidence" value="ECO:0007669"/>
    <property type="project" value="UniProtKB-SubCell"/>
</dbReference>
<dbReference type="KEGG" id="mhey:H2LOC_015905"/>
<evidence type="ECO:0000256" key="8">
    <source>
        <dbReference type="SAM" id="Phobius"/>
    </source>
</evidence>
<accession>A0A6B8KKC3</accession>
<feature type="compositionally biased region" description="Basic and acidic residues" evidence="7">
    <location>
        <begin position="1"/>
        <end position="10"/>
    </location>
</feature>
<dbReference type="EMBL" id="CP046052">
    <property type="protein sequence ID" value="QGM47053.1"/>
    <property type="molecule type" value="Genomic_DNA"/>
</dbReference>
<dbReference type="PANTHER" id="PTHR43867">
    <property type="entry name" value="CELLULOSE SYNTHASE CATALYTIC SUBUNIT A [UDP-FORMING]"/>
    <property type="match status" value="1"/>
</dbReference>
<evidence type="ECO:0000256" key="6">
    <source>
        <dbReference type="ARBA" id="ARBA00023136"/>
    </source>
</evidence>
<dbReference type="InterPro" id="IPR001173">
    <property type="entry name" value="Glyco_trans_2-like"/>
</dbReference>
<feature type="region of interest" description="Disordered" evidence="7">
    <location>
        <begin position="1"/>
        <end position="50"/>
    </location>
</feature>
<dbReference type="InterPro" id="IPR029044">
    <property type="entry name" value="Nucleotide-diphossugar_trans"/>
</dbReference>
<keyword evidence="6 8" id="KW-0472">Membrane</keyword>
<keyword evidence="4 8" id="KW-0812">Transmembrane</keyword>
<dbReference type="AlphaFoldDB" id="A0A6B8KKC3"/>
<evidence type="ECO:0000259" key="9">
    <source>
        <dbReference type="Pfam" id="PF13632"/>
    </source>
</evidence>
<feature type="domain" description="Glycosyltransferase 2-like" evidence="9">
    <location>
        <begin position="367"/>
        <end position="561"/>
    </location>
</feature>
<evidence type="ECO:0000256" key="1">
    <source>
        <dbReference type="ARBA" id="ARBA00004141"/>
    </source>
</evidence>
<keyword evidence="3 10" id="KW-0808">Transferase</keyword>
<keyword evidence="2" id="KW-0328">Glycosyltransferase</keyword>
<feature type="transmembrane region" description="Helical" evidence="8">
    <location>
        <begin position="607"/>
        <end position="629"/>
    </location>
</feature>
<evidence type="ECO:0000313" key="10">
    <source>
        <dbReference type="EMBL" id="QGM47053.1"/>
    </source>
</evidence>
<dbReference type="Pfam" id="PF13632">
    <property type="entry name" value="Glyco_trans_2_3"/>
    <property type="match status" value="1"/>
</dbReference>
<dbReference type="GO" id="GO:0016757">
    <property type="term" value="F:glycosyltransferase activity"/>
    <property type="evidence" value="ECO:0007669"/>
    <property type="project" value="UniProtKB-KW"/>
</dbReference>
<dbReference type="Gene3D" id="3.90.550.10">
    <property type="entry name" value="Spore Coat Polysaccharide Biosynthesis Protein SpsA, Chain A"/>
    <property type="match status" value="1"/>
</dbReference>
<comment type="subcellular location">
    <subcellularLocation>
        <location evidence="1">Membrane</location>
        <topology evidence="1">Multi-pass membrane protein</topology>
    </subcellularLocation>
</comment>
<organism evidence="10 11">
    <name type="scientific">Methylocystis heyeri</name>
    <dbReference type="NCBI Taxonomy" id="391905"/>
    <lineage>
        <taxon>Bacteria</taxon>
        <taxon>Pseudomonadati</taxon>
        <taxon>Pseudomonadota</taxon>
        <taxon>Alphaproteobacteria</taxon>
        <taxon>Hyphomicrobiales</taxon>
        <taxon>Methylocystaceae</taxon>
        <taxon>Methylocystis</taxon>
    </lineage>
</organism>
<dbReference type="RefSeq" id="WP_154331685.1">
    <property type="nucleotide sequence ID" value="NZ_CP046052.1"/>
</dbReference>
<sequence>MSSPRPDGRISENQAKSPPRHGDRRRAEGADASVFPPNARLRDGFASEKPTPRPLPQEIAFLAAFGAPGEVLLYASALARRQGVSADAALLAEGLMAEESFYRLLAAHLGVRFLEQGFRIASSADAAHAEELGYAPLAPNPLELRWLFAPKGAAIGTLIGAARGKNARPLFAVTTRSRFLKALEQEPLRRAAAAAPFCAERADPELCARGAIGRSGAALAAFSAALPLACLFLPFGPAALGAALLLAALFLVSVFTRLLAGAASFERDERNFEIADAELPVYSIIAPLYREAAVVRQLSSAIDGLDYPRAKLDVVFMVEEDDLETQAALRLHGPAAPHRVIVAPAGAPKTKPRAMNIAAPFLRGALVTVYDAEDMPEPRQLRRAAALFRRLPGETACLQASLCIHNGGQNALTAHFALEYAALFDVFNKGSSVMGTPMFLGGTSNHFRIEALAQLGFWDAYNVTEDADLGLRLARAGYLIRTFDSETYEEAPARLKALLNQRSRWLKGWMQTALTHCRNPRRFIRDLGPARALATIGLFAGGLAGPLLGLPLTLALFINCVFGNLLAPVTGAEIALSTLWCSLALFGAAAILFPLVLGMARRRLWRLWPALLITPFWLLMLTAAAWRALWELWREPYYWRKTEHGLAAKGEGRQSA</sequence>
<dbReference type="InterPro" id="IPR050321">
    <property type="entry name" value="Glycosyltr_2/OpgH_subfam"/>
</dbReference>
<evidence type="ECO:0000256" key="2">
    <source>
        <dbReference type="ARBA" id="ARBA00022676"/>
    </source>
</evidence>
<name>A0A6B8KKC3_9HYPH</name>
<dbReference type="Proteomes" id="UP000309061">
    <property type="component" value="Chromosome"/>
</dbReference>
<proteinExistence type="predicted"/>
<protein>
    <submittedName>
        <fullName evidence="10">Glycosyltransferase</fullName>
    </submittedName>
</protein>
<keyword evidence="11" id="KW-1185">Reference proteome</keyword>
<feature type="transmembrane region" description="Helical" evidence="8">
    <location>
        <begin position="241"/>
        <end position="260"/>
    </location>
</feature>
<evidence type="ECO:0000256" key="4">
    <source>
        <dbReference type="ARBA" id="ARBA00022692"/>
    </source>
</evidence>
<feature type="transmembrane region" description="Helical" evidence="8">
    <location>
        <begin position="577"/>
        <end position="600"/>
    </location>
</feature>
<keyword evidence="5 8" id="KW-1133">Transmembrane helix</keyword>
<dbReference type="PANTHER" id="PTHR43867:SF2">
    <property type="entry name" value="CELLULOSE SYNTHASE CATALYTIC SUBUNIT A [UDP-FORMING]"/>
    <property type="match status" value="1"/>
</dbReference>
<reference evidence="10 11" key="1">
    <citation type="submission" date="2019-11" db="EMBL/GenBank/DDBJ databases">
        <title>The genome sequence of Methylocystis heyeri.</title>
        <authorList>
            <person name="Oshkin I.Y."/>
            <person name="Miroshnikov K."/>
            <person name="Dedysh S.N."/>
        </authorList>
    </citation>
    <scope>NUCLEOTIDE SEQUENCE [LARGE SCALE GENOMIC DNA]</scope>
    <source>
        <strain evidence="10 11">H2</strain>
    </source>
</reference>
<gene>
    <name evidence="10" type="ORF">H2LOC_015905</name>
</gene>
<evidence type="ECO:0000256" key="3">
    <source>
        <dbReference type="ARBA" id="ARBA00022679"/>
    </source>
</evidence>
<dbReference type="OrthoDB" id="7431422at2"/>
<evidence type="ECO:0000256" key="7">
    <source>
        <dbReference type="SAM" id="MobiDB-lite"/>
    </source>
</evidence>
<feature type="transmembrane region" description="Helical" evidence="8">
    <location>
        <begin position="532"/>
        <end position="557"/>
    </location>
</feature>
<dbReference type="SUPFAM" id="SSF53448">
    <property type="entry name" value="Nucleotide-diphospho-sugar transferases"/>
    <property type="match status" value="1"/>
</dbReference>
<evidence type="ECO:0000256" key="5">
    <source>
        <dbReference type="ARBA" id="ARBA00022989"/>
    </source>
</evidence>